<evidence type="ECO:0008006" key="2">
    <source>
        <dbReference type="Google" id="ProtNLM"/>
    </source>
</evidence>
<dbReference type="AlphaFoldDB" id="A0A0W8FLX2"/>
<gene>
    <name evidence="1" type="ORF">ASZ90_008544</name>
</gene>
<accession>A0A0W8FLX2</accession>
<dbReference type="InterPro" id="IPR004951">
    <property type="entry name" value="DUF268_CAE_spp"/>
</dbReference>
<sequence length="235" mass="27205">MPAFLQEYREFKKQALHKNNDFPLDKFYPCVEDRNQESGIASGHYFHQDLLVASKIFKNNPVNHVDIGSRIDGFVAHVASFREIEVFDIRNLTIQPDNISFKQIDLMDEGLNMFGYCDSLSCLHALEHFGLGRYGEKIDYQGHLKGWNNMYNILKKKGKLYFSVPIGKQRIEFNAHRVFSLPYLLNMINDYYQIDSFSYVNDAGNLIKNADLNNQSINNNFSCNYGCGIFELTKI</sequence>
<dbReference type="SUPFAM" id="SSF53335">
    <property type="entry name" value="S-adenosyl-L-methionine-dependent methyltransferases"/>
    <property type="match status" value="1"/>
</dbReference>
<comment type="caution">
    <text evidence="1">The sequence shown here is derived from an EMBL/GenBank/DDBJ whole genome shotgun (WGS) entry which is preliminary data.</text>
</comment>
<dbReference type="EMBL" id="LNQE01001031">
    <property type="protein sequence ID" value="KUG21698.1"/>
    <property type="molecule type" value="Genomic_DNA"/>
</dbReference>
<proteinExistence type="predicted"/>
<reference evidence="1" key="1">
    <citation type="journal article" date="2015" name="Proc. Natl. Acad. Sci. U.S.A.">
        <title>Networks of energetic and metabolic interactions define dynamics in microbial communities.</title>
        <authorList>
            <person name="Embree M."/>
            <person name="Liu J.K."/>
            <person name="Al-Bassam M.M."/>
            <person name="Zengler K."/>
        </authorList>
    </citation>
    <scope>NUCLEOTIDE SEQUENCE</scope>
</reference>
<dbReference type="InterPro" id="IPR029063">
    <property type="entry name" value="SAM-dependent_MTases_sf"/>
</dbReference>
<organism evidence="1">
    <name type="scientific">hydrocarbon metagenome</name>
    <dbReference type="NCBI Taxonomy" id="938273"/>
    <lineage>
        <taxon>unclassified sequences</taxon>
        <taxon>metagenomes</taxon>
        <taxon>ecological metagenomes</taxon>
    </lineage>
</organism>
<name>A0A0W8FLX2_9ZZZZ</name>
<dbReference type="Pfam" id="PF03269">
    <property type="entry name" value="DUF268"/>
    <property type="match status" value="1"/>
</dbReference>
<protein>
    <recommendedName>
        <fullName evidence="2">DUF268 domain-containing protein</fullName>
    </recommendedName>
</protein>
<evidence type="ECO:0000313" key="1">
    <source>
        <dbReference type="EMBL" id="KUG21698.1"/>
    </source>
</evidence>